<dbReference type="Pfam" id="PF13565">
    <property type="entry name" value="HTH_32"/>
    <property type="match status" value="1"/>
</dbReference>
<protein>
    <submittedName>
        <fullName evidence="1">Helix-turn-helix domain-containing protein</fullName>
    </submittedName>
</protein>
<comment type="caution">
    <text evidence="1">The sequence shown here is derived from an EMBL/GenBank/DDBJ whole genome shotgun (WGS) entry which is preliminary data.</text>
</comment>
<dbReference type="EMBL" id="QXHD01000004">
    <property type="protein sequence ID" value="NEZ57604.1"/>
    <property type="molecule type" value="Genomic_DNA"/>
</dbReference>
<proteinExistence type="predicted"/>
<dbReference type="RefSeq" id="WP_163670253.1">
    <property type="nucleotide sequence ID" value="NZ_QXHD01000004.1"/>
</dbReference>
<accession>A0A6M0RMY8</accession>
<organism evidence="1 2">
    <name type="scientific">Adonisia turfae CCMR0081</name>
    <dbReference type="NCBI Taxonomy" id="2292702"/>
    <lineage>
        <taxon>Bacteria</taxon>
        <taxon>Bacillati</taxon>
        <taxon>Cyanobacteriota</taxon>
        <taxon>Adonisia</taxon>
        <taxon>Adonisia turfae</taxon>
    </lineage>
</organism>
<evidence type="ECO:0000313" key="1">
    <source>
        <dbReference type="EMBL" id="NEZ57604.1"/>
    </source>
</evidence>
<dbReference type="InterPro" id="IPR009057">
    <property type="entry name" value="Homeodomain-like_sf"/>
</dbReference>
<dbReference type="AlphaFoldDB" id="A0A6M0RMY8"/>
<dbReference type="Pfam" id="PF13384">
    <property type="entry name" value="HTH_23"/>
    <property type="match status" value="1"/>
</dbReference>
<gene>
    <name evidence="1" type="ORF">DXZ20_18435</name>
</gene>
<keyword evidence="2" id="KW-1185">Reference proteome</keyword>
<evidence type="ECO:0000313" key="2">
    <source>
        <dbReference type="Proteomes" id="UP000481033"/>
    </source>
</evidence>
<dbReference type="Proteomes" id="UP000481033">
    <property type="component" value="Unassembled WGS sequence"/>
</dbReference>
<reference evidence="1 2" key="1">
    <citation type="journal article" date="2020" name="Microb. Ecol.">
        <title>Ecogenomics of the Marine Benthic Filamentous Cyanobacterium Adonisia.</title>
        <authorList>
            <person name="Walter J.M."/>
            <person name="Coutinho F.H."/>
            <person name="Leomil L."/>
            <person name="Hargreaves P.I."/>
            <person name="Campeao M.E."/>
            <person name="Vieira V.V."/>
            <person name="Silva B.S."/>
            <person name="Fistarol G.O."/>
            <person name="Salomon P.S."/>
            <person name="Sawabe T."/>
            <person name="Mino S."/>
            <person name="Hosokawa M."/>
            <person name="Miyashita H."/>
            <person name="Maruyama F."/>
            <person name="van Verk M.C."/>
            <person name="Dutilh B.E."/>
            <person name="Thompson C.C."/>
            <person name="Thompson F.L."/>
        </authorList>
    </citation>
    <scope>NUCLEOTIDE SEQUENCE [LARGE SCALE GENOMIC DNA]</scope>
    <source>
        <strain evidence="1 2">CCMR0081</strain>
    </source>
</reference>
<dbReference type="SUPFAM" id="SSF46689">
    <property type="entry name" value="Homeodomain-like"/>
    <property type="match status" value="1"/>
</dbReference>
<name>A0A6M0RMY8_9CYAN</name>
<sequence length="226" mass="25745">MKFNQTQIEITSTLKSDSTFGQSKTISTEPTSQYLSTFQRKLLEKRLKKGDLSTLWCKRIQIMLLADQGKSQTEICQLLGCCHATARHWILIAQSGQAHTCCDNTLGRPKIVHDEYLNRLKELVEHSPRDHGYVFRRWTAGWLSKHLEKEYNIRVSDRHINRLLKQMGLSTRPQSLSKTDCTTSKDISAAQASELKARAKKIAIHDLQPASNLESGLYQLSYVAQS</sequence>